<proteinExistence type="predicted"/>
<dbReference type="Gene3D" id="2.30.130.40">
    <property type="entry name" value="LON domain-like"/>
    <property type="match status" value="1"/>
</dbReference>
<keyword evidence="3" id="KW-1185">Reference proteome</keyword>
<dbReference type="AlphaFoldDB" id="A0A8J3YQQ6"/>
<dbReference type="InterPro" id="IPR046336">
    <property type="entry name" value="Lon_prtase_N_sf"/>
</dbReference>
<dbReference type="Gene3D" id="1.20.58.1480">
    <property type="match status" value="1"/>
</dbReference>
<dbReference type="PANTHER" id="PTHR46732">
    <property type="entry name" value="ATP-DEPENDENT PROTEASE LA (LON) DOMAIN PROTEIN"/>
    <property type="match status" value="1"/>
</dbReference>
<dbReference type="PROSITE" id="PS51787">
    <property type="entry name" value="LON_N"/>
    <property type="match status" value="1"/>
</dbReference>
<dbReference type="Proteomes" id="UP000619260">
    <property type="component" value="Unassembled WGS sequence"/>
</dbReference>
<organism evidence="2 3">
    <name type="scientific">Virgisporangium aliadipatigenens</name>
    <dbReference type="NCBI Taxonomy" id="741659"/>
    <lineage>
        <taxon>Bacteria</taxon>
        <taxon>Bacillati</taxon>
        <taxon>Actinomycetota</taxon>
        <taxon>Actinomycetes</taxon>
        <taxon>Micromonosporales</taxon>
        <taxon>Micromonosporaceae</taxon>
        <taxon>Virgisporangium</taxon>
    </lineage>
</organism>
<gene>
    <name evidence="2" type="ORF">Val02_68200</name>
</gene>
<feature type="domain" description="Lon N-terminal" evidence="1">
    <location>
        <begin position="5"/>
        <end position="209"/>
    </location>
</feature>
<accession>A0A8J3YQQ6</accession>
<dbReference type="SUPFAM" id="SSF88697">
    <property type="entry name" value="PUA domain-like"/>
    <property type="match status" value="1"/>
</dbReference>
<evidence type="ECO:0000259" key="1">
    <source>
        <dbReference type="PROSITE" id="PS51787"/>
    </source>
</evidence>
<dbReference type="RefSeq" id="WP_203903367.1">
    <property type="nucleotide sequence ID" value="NZ_BOPF01000031.1"/>
</dbReference>
<dbReference type="PANTHER" id="PTHR46732:SF8">
    <property type="entry name" value="ATP-DEPENDENT PROTEASE LA (LON) DOMAIN PROTEIN"/>
    <property type="match status" value="1"/>
</dbReference>
<evidence type="ECO:0000313" key="2">
    <source>
        <dbReference type="EMBL" id="GIJ49934.1"/>
    </source>
</evidence>
<reference evidence="2" key="1">
    <citation type="submission" date="2021-01" db="EMBL/GenBank/DDBJ databases">
        <title>Whole genome shotgun sequence of Virgisporangium aliadipatigenens NBRC 105644.</title>
        <authorList>
            <person name="Komaki H."/>
            <person name="Tamura T."/>
        </authorList>
    </citation>
    <scope>NUCLEOTIDE SEQUENCE</scope>
    <source>
        <strain evidence="2">NBRC 105644</strain>
    </source>
</reference>
<dbReference type="EMBL" id="BOPF01000031">
    <property type="protein sequence ID" value="GIJ49934.1"/>
    <property type="molecule type" value="Genomic_DNA"/>
</dbReference>
<sequence>MTERLPIFPLGTVLFPGLVLPLHVFEPRYRELVRHLQELPADDPREFGVVAIQRGWEVEGSGPGGLTAGGSLTLHEVGCTAEIRQVTEHPDGRFDLVTVGRRRFRLDGTDAGERPYMVADVTFLDEETGDSAAVDGLSATVLDLFQRYLGLMRRETLEVGEQMPDRPDVLSYLVAASAALTLEDRQRLLAIDTTAARLRAERSLLRREVALLSRLRAVPAPLSDLASPASPN</sequence>
<name>A0A8J3YQQ6_9ACTN</name>
<comment type="caution">
    <text evidence="2">The sequence shown here is derived from an EMBL/GenBank/DDBJ whole genome shotgun (WGS) entry which is preliminary data.</text>
</comment>
<dbReference type="InterPro" id="IPR015947">
    <property type="entry name" value="PUA-like_sf"/>
</dbReference>
<dbReference type="InterPro" id="IPR003111">
    <property type="entry name" value="Lon_prtase_N"/>
</dbReference>
<evidence type="ECO:0000313" key="3">
    <source>
        <dbReference type="Proteomes" id="UP000619260"/>
    </source>
</evidence>
<protein>
    <recommendedName>
        <fullName evidence="1">Lon N-terminal domain-containing protein</fullName>
    </recommendedName>
</protein>
<dbReference type="SMART" id="SM00464">
    <property type="entry name" value="LON"/>
    <property type="match status" value="1"/>
</dbReference>
<dbReference type="Pfam" id="PF02190">
    <property type="entry name" value="LON_substr_bdg"/>
    <property type="match status" value="1"/>
</dbReference>